<dbReference type="EMBL" id="JALLAZ020001646">
    <property type="protein sequence ID" value="KAL3769750.1"/>
    <property type="molecule type" value="Genomic_DNA"/>
</dbReference>
<feature type="compositionally biased region" description="Basic and acidic residues" evidence="1">
    <location>
        <begin position="612"/>
        <end position="633"/>
    </location>
</feature>
<feature type="compositionally biased region" description="Basic residues" evidence="1">
    <location>
        <begin position="548"/>
        <end position="562"/>
    </location>
</feature>
<feature type="compositionally biased region" description="Low complexity" evidence="1">
    <location>
        <begin position="12"/>
        <end position="34"/>
    </location>
</feature>
<feature type="compositionally biased region" description="Polar residues" evidence="1">
    <location>
        <begin position="638"/>
        <end position="660"/>
    </location>
</feature>
<feature type="region of interest" description="Disordered" evidence="1">
    <location>
        <begin position="498"/>
        <end position="660"/>
    </location>
</feature>
<feature type="compositionally biased region" description="Basic residues" evidence="1">
    <location>
        <begin position="67"/>
        <end position="77"/>
    </location>
</feature>
<dbReference type="Proteomes" id="UP001530315">
    <property type="component" value="Unassembled WGS sequence"/>
</dbReference>
<feature type="compositionally biased region" description="Basic residues" evidence="1">
    <location>
        <begin position="509"/>
        <end position="520"/>
    </location>
</feature>
<comment type="caution">
    <text evidence="2">The sequence shown here is derived from an EMBL/GenBank/DDBJ whole genome shotgun (WGS) entry which is preliminary data.</text>
</comment>
<keyword evidence="3" id="KW-1185">Reference proteome</keyword>
<feature type="compositionally biased region" description="Low complexity" evidence="1">
    <location>
        <begin position="248"/>
        <end position="257"/>
    </location>
</feature>
<evidence type="ECO:0000313" key="2">
    <source>
        <dbReference type="EMBL" id="KAL3769750.1"/>
    </source>
</evidence>
<proteinExistence type="predicted"/>
<feature type="region of interest" description="Disordered" evidence="1">
    <location>
        <begin position="1"/>
        <end position="204"/>
    </location>
</feature>
<dbReference type="AlphaFoldDB" id="A0ABD3N0X0"/>
<name>A0ABD3N0X0_9STRA</name>
<feature type="compositionally biased region" description="Basic and acidic residues" evidence="1">
    <location>
        <begin position="471"/>
        <end position="482"/>
    </location>
</feature>
<feature type="compositionally biased region" description="Basic and acidic residues" evidence="1">
    <location>
        <begin position="498"/>
        <end position="508"/>
    </location>
</feature>
<evidence type="ECO:0000256" key="1">
    <source>
        <dbReference type="SAM" id="MobiDB-lite"/>
    </source>
</evidence>
<feature type="compositionally biased region" description="Polar residues" evidence="1">
    <location>
        <begin position="156"/>
        <end position="174"/>
    </location>
</feature>
<reference evidence="2 3" key="1">
    <citation type="submission" date="2024-10" db="EMBL/GenBank/DDBJ databases">
        <title>Updated reference genomes for cyclostephanoid diatoms.</title>
        <authorList>
            <person name="Roberts W.R."/>
            <person name="Alverson A.J."/>
        </authorList>
    </citation>
    <scope>NUCLEOTIDE SEQUENCE [LARGE SCALE GENOMIC DNA]</scope>
    <source>
        <strain evidence="2 3">AJA276-08</strain>
    </source>
</reference>
<sequence length="660" mass="74226">MTPRSIWHPSWSTAPPTAPATSAAASTTSAASPPRSRKKIGHRSSLEFLDGGNADKAAPPPASPANKTKRKAWRTQRRMSPESKSQLDALSNLKDAASASIFGEGTDETTKYSVPQMKAAEPSKKRSVKTTTHGNELPYSRGKSKKCTSKEEAVQSVESHTLSSSQVTPKTNAANKPKHSPLPSFSPIDYRPQNHDTNDADCPETTSILKSYVEKWTKDPSDNKGDHQNELNDAVRVDGERNTKMEADSSSSVMSSSYEDDSAMYHDDTIDKSSQPILDSNDEQFSSSWENNVPSPETANKDLDVEYGRLAFIKEELERKMQVQKLDARAHGGVTEISERINPQVGQHFSAMSDRKYDMVISRESLEHEYSQLTFFKRQLERKMEMQNYEARNLDPWMPRASFPEVRSALNDNVVAIRGGVTDRDEIPSREDVAFGKMVYQQRMEEQGMINMLNGPTSDDDDAAKKYKGRGGGEERLPSHSEVGRNYVAKHHPAYHYKNHDIAYERSPSKAKTKKRRKRRVVETITRVIHEESEEEGSASTGHSQNLKVHRPRTGRSSSSKKRYGDDCHTVYRGNVQNAEPFVRSRERISLPGRDYNACDESESDSSQSLGGHERLSCEMKGRARRETKTPEKKRQKQSQGMNNRSRFHMSQPSTLESLH</sequence>
<gene>
    <name evidence="2" type="ORF">ACHAW5_003018</name>
</gene>
<organism evidence="2 3">
    <name type="scientific">Stephanodiscus triporus</name>
    <dbReference type="NCBI Taxonomy" id="2934178"/>
    <lineage>
        <taxon>Eukaryota</taxon>
        <taxon>Sar</taxon>
        <taxon>Stramenopiles</taxon>
        <taxon>Ochrophyta</taxon>
        <taxon>Bacillariophyta</taxon>
        <taxon>Coscinodiscophyceae</taxon>
        <taxon>Thalassiosirophycidae</taxon>
        <taxon>Stephanodiscales</taxon>
        <taxon>Stephanodiscaceae</taxon>
        <taxon>Stephanodiscus</taxon>
    </lineage>
</organism>
<feature type="compositionally biased region" description="Basic and acidic residues" evidence="1">
    <location>
        <begin position="217"/>
        <end position="247"/>
    </location>
</feature>
<evidence type="ECO:0000313" key="3">
    <source>
        <dbReference type="Proteomes" id="UP001530315"/>
    </source>
</evidence>
<feature type="region of interest" description="Disordered" evidence="1">
    <location>
        <begin position="452"/>
        <end position="482"/>
    </location>
</feature>
<protein>
    <submittedName>
        <fullName evidence="2">Uncharacterized protein</fullName>
    </submittedName>
</protein>
<feature type="region of interest" description="Disordered" evidence="1">
    <location>
        <begin position="217"/>
        <end position="260"/>
    </location>
</feature>
<accession>A0ABD3N0X0</accession>